<protein>
    <recommendedName>
        <fullName evidence="1">Zinc knuckle CX2CX4HX4C domain-containing protein</fullName>
    </recommendedName>
</protein>
<comment type="caution">
    <text evidence="2">The sequence shown here is derived from an EMBL/GenBank/DDBJ whole genome shotgun (WGS) entry which is preliminary data.</text>
</comment>
<evidence type="ECO:0000313" key="2">
    <source>
        <dbReference type="EMBL" id="KAL0331642.1"/>
    </source>
</evidence>
<dbReference type="EMBL" id="JACGWK010000010">
    <property type="protein sequence ID" value="KAL0331642.1"/>
    <property type="molecule type" value="Genomic_DNA"/>
</dbReference>
<reference evidence="2" key="2">
    <citation type="journal article" date="2024" name="Plant">
        <title>Genomic evolution and insights into agronomic trait innovations of Sesamum species.</title>
        <authorList>
            <person name="Miao H."/>
            <person name="Wang L."/>
            <person name="Qu L."/>
            <person name="Liu H."/>
            <person name="Sun Y."/>
            <person name="Le M."/>
            <person name="Wang Q."/>
            <person name="Wei S."/>
            <person name="Zheng Y."/>
            <person name="Lin W."/>
            <person name="Duan Y."/>
            <person name="Cao H."/>
            <person name="Xiong S."/>
            <person name="Wang X."/>
            <person name="Wei L."/>
            <person name="Li C."/>
            <person name="Ma Q."/>
            <person name="Ju M."/>
            <person name="Zhao R."/>
            <person name="Li G."/>
            <person name="Mu C."/>
            <person name="Tian Q."/>
            <person name="Mei H."/>
            <person name="Zhang T."/>
            <person name="Gao T."/>
            <person name="Zhang H."/>
        </authorList>
    </citation>
    <scope>NUCLEOTIDE SEQUENCE</scope>
    <source>
        <strain evidence="2">G01</strain>
    </source>
</reference>
<dbReference type="AlphaFoldDB" id="A0AAW2MK57"/>
<organism evidence="2">
    <name type="scientific">Sesamum angustifolium</name>
    <dbReference type="NCBI Taxonomy" id="2727405"/>
    <lineage>
        <taxon>Eukaryota</taxon>
        <taxon>Viridiplantae</taxon>
        <taxon>Streptophyta</taxon>
        <taxon>Embryophyta</taxon>
        <taxon>Tracheophyta</taxon>
        <taxon>Spermatophyta</taxon>
        <taxon>Magnoliopsida</taxon>
        <taxon>eudicotyledons</taxon>
        <taxon>Gunneridae</taxon>
        <taxon>Pentapetalae</taxon>
        <taxon>asterids</taxon>
        <taxon>lamiids</taxon>
        <taxon>Lamiales</taxon>
        <taxon>Pedaliaceae</taxon>
        <taxon>Sesamum</taxon>
    </lineage>
</organism>
<proteinExistence type="predicted"/>
<feature type="domain" description="Zinc knuckle CX2CX4HX4C" evidence="1">
    <location>
        <begin position="16"/>
        <end position="62"/>
    </location>
</feature>
<reference evidence="2" key="1">
    <citation type="submission" date="2020-06" db="EMBL/GenBank/DDBJ databases">
        <authorList>
            <person name="Li T."/>
            <person name="Hu X."/>
            <person name="Zhang T."/>
            <person name="Song X."/>
            <person name="Zhang H."/>
            <person name="Dai N."/>
            <person name="Sheng W."/>
            <person name="Hou X."/>
            <person name="Wei L."/>
        </authorList>
    </citation>
    <scope>NUCLEOTIDE SEQUENCE</scope>
    <source>
        <strain evidence="2">G01</strain>
        <tissue evidence="2">Leaf</tissue>
    </source>
</reference>
<accession>A0AAW2MK57</accession>
<dbReference type="Pfam" id="PF14392">
    <property type="entry name" value="zf-CCHC_4"/>
    <property type="match status" value="1"/>
</dbReference>
<gene>
    <name evidence="2" type="ORF">Sangu_1709700</name>
</gene>
<evidence type="ECO:0000259" key="1">
    <source>
        <dbReference type="Pfam" id="PF14392"/>
    </source>
</evidence>
<name>A0AAW2MK57_9LAMI</name>
<dbReference type="InterPro" id="IPR025836">
    <property type="entry name" value="Zn_knuckle_CX2CX4HX4C"/>
</dbReference>
<sequence length="125" mass="14153">MILVEVGETLQIRVAINVTQPLVRALLVRTLAGDELVVSFTYERLQNLCYFCGRLSHIYALCALRSKEGFQDPGEAPAYDAWLRGPPRSWVVCKLWRTTDLPLVQRNSPSYIARPGGIWQIHDSP</sequence>